<dbReference type="OrthoDB" id="5340163at2759"/>
<evidence type="ECO:0000313" key="2">
    <source>
        <dbReference type="Proteomes" id="UP000758603"/>
    </source>
</evidence>
<proteinExistence type="predicted"/>
<organism evidence="1 2">
    <name type="scientific">Truncatella angustata</name>
    <dbReference type="NCBI Taxonomy" id="152316"/>
    <lineage>
        <taxon>Eukaryota</taxon>
        <taxon>Fungi</taxon>
        <taxon>Dikarya</taxon>
        <taxon>Ascomycota</taxon>
        <taxon>Pezizomycotina</taxon>
        <taxon>Sordariomycetes</taxon>
        <taxon>Xylariomycetidae</taxon>
        <taxon>Amphisphaeriales</taxon>
        <taxon>Sporocadaceae</taxon>
        <taxon>Truncatella</taxon>
    </lineage>
</organism>
<gene>
    <name evidence="1" type="ORF">BKA67DRAFT_543484</name>
</gene>
<accession>A0A9P9A125</accession>
<evidence type="ECO:0008006" key="3">
    <source>
        <dbReference type="Google" id="ProtNLM"/>
    </source>
</evidence>
<dbReference type="InterPro" id="IPR025332">
    <property type="entry name" value="DUF4238"/>
</dbReference>
<dbReference type="EMBL" id="JAGPXC010000001">
    <property type="protein sequence ID" value="KAH6659071.1"/>
    <property type="molecule type" value="Genomic_DNA"/>
</dbReference>
<comment type="caution">
    <text evidence="1">The sequence shown here is derived from an EMBL/GenBank/DDBJ whole genome shotgun (WGS) entry which is preliminary data.</text>
</comment>
<dbReference type="Pfam" id="PF14022">
    <property type="entry name" value="DUF4238"/>
    <property type="match status" value="1"/>
</dbReference>
<reference evidence="1" key="1">
    <citation type="journal article" date="2021" name="Nat. Commun.">
        <title>Genetic determinants of endophytism in the Arabidopsis root mycobiome.</title>
        <authorList>
            <person name="Mesny F."/>
            <person name="Miyauchi S."/>
            <person name="Thiergart T."/>
            <person name="Pickel B."/>
            <person name="Atanasova L."/>
            <person name="Karlsson M."/>
            <person name="Huettel B."/>
            <person name="Barry K.W."/>
            <person name="Haridas S."/>
            <person name="Chen C."/>
            <person name="Bauer D."/>
            <person name="Andreopoulos W."/>
            <person name="Pangilinan J."/>
            <person name="LaButti K."/>
            <person name="Riley R."/>
            <person name="Lipzen A."/>
            <person name="Clum A."/>
            <person name="Drula E."/>
            <person name="Henrissat B."/>
            <person name="Kohler A."/>
            <person name="Grigoriev I.V."/>
            <person name="Martin F.M."/>
            <person name="Hacquard S."/>
        </authorList>
    </citation>
    <scope>NUCLEOTIDE SEQUENCE</scope>
    <source>
        <strain evidence="1">MPI-SDFR-AT-0073</strain>
    </source>
</reference>
<protein>
    <recommendedName>
        <fullName evidence="3">DUF4238 domain-containing protein</fullName>
    </recommendedName>
</protein>
<dbReference type="AlphaFoldDB" id="A0A9P9A125"/>
<dbReference type="RefSeq" id="XP_045963202.1">
    <property type="nucleotide sequence ID" value="XM_046101185.1"/>
</dbReference>
<dbReference type="Proteomes" id="UP000758603">
    <property type="component" value="Unassembled WGS sequence"/>
</dbReference>
<name>A0A9P9A125_9PEZI</name>
<evidence type="ECO:0000313" key="1">
    <source>
        <dbReference type="EMBL" id="KAH6659071.1"/>
    </source>
</evidence>
<sequence length="617" mass="71727">MAQYQHYIPQFLLRNFSHPYRPLKSKGAEKRQRGRVEKGKHRGEKVLNVVDLTADEPRITEVPVSRWFGQEEMYSDIFSTIKSKKDVEQGLSRLECQTATILQKVKKAHENGDQGIRLTRIERNHLRKFLFIMKYRGPGYFEKYLSQDPQSYNSEDKHLVRDYMVEKGFATPRDVWLHNIRTILNLDMDAEGRWRTKLQDTMFPADAAMFVFHIEHSYIALCTPEENGDEFILTDQAYNLFEGPTHNTFCGETHEYMGETYMCFHEFAPVSPRLMIVLRSNVLPEALEDKDSRKQKIRQRMQNMAAALFPEPENVTSILEDLPVAKAMNSYSRVINGKLELAPGQSGSCQSRDTFTFRFWPIPTRHMNIINAIFLDNLLICNSIVLSSIVAFRQTLVAYMTTQACGFKSIGVGEYRAKATRFARLEKLALVLKTLGAENVPIFYDHTGIGKSFTCSLDDQWLEVVKRMFDGAENPFDEGADIFWQTYRLLGGTNQTFLKDLEQSWRLYQLQSQVSLWTVGLESRVQNNAFAYVLDLILRHHPKRVWLYVKHRRWMTSKEYAMHQHRFVGTGPIFAAKTAALFEPQREDFVVQANHNTDDDRLCHLIYFSGVLLDMWR</sequence>
<dbReference type="GeneID" id="70130077"/>
<keyword evidence="2" id="KW-1185">Reference proteome</keyword>